<dbReference type="PANTHER" id="PTHR10566">
    <property type="entry name" value="CHAPERONE-ACTIVITY OF BC1 COMPLEX CABC1 -RELATED"/>
    <property type="match status" value="1"/>
</dbReference>
<dbReference type="PANTHER" id="PTHR10566:SF113">
    <property type="entry name" value="PROTEIN ACTIVITY OF BC1 COMPLEX KINASE 7, CHLOROPLASTIC"/>
    <property type="match status" value="1"/>
</dbReference>
<dbReference type="CDD" id="cd05121">
    <property type="entry name" value="ABC1_ADCK3-like"/>
    <property type="match status" value="1"/>
</dbReference>
<dbReference type="EMBL" id="BAABGA010000035">
    <property type="protein sequence ID" value="GAA4454737.1"/>
    <property type="molecule type" value="Genomic_DNA"/>
</dbReference>
<gene>
    <name evidence="4" type="ORF">GCM10023156_27640</name>
</gene>
<protein>
    <submittedName>
        <fullName evidence="4">AarF/UbiB family protein</fullName>
    </submittedName>
</protein>
<sequence>MIPLQTKYLRRYKDIAMLLHKYGHGDLLKSTGINLEADDTDALVRSDAATPDELANDLERLGPAFIKLGQLLSTRGDFLPEPYLEALSRLQDDNEAVPWPDVRELLASEFKTDPKKIFAEIEECPAATASLGQVHHATLRDGREVIVKVQRPDLQPDLDDDLRALEELAALLHSSTEFGEKYQLVNLVATLKKSILSELDYRREAGNAMRLKKSLADYRSIAVPEPVMDLCRQRVLVMERVSGVKVTDVSPVVLLELDGHQLADEIFAAYLHQILVDGHFHADPHPGNLWLTQDRRIALLDFGLVIHVAPAMQRDLLKLLLAVGNGDSQTAAQIAHHIGEKSSRYDRDRLQRRIAEVFSAGHGASMEELNAGRMIMDIQGAACDAGIILPNEVVMLGKTLMNLDKVVKLLDPGFNPTQAIRDHANHVVGQHGSQRLSLNDAYQAIIESAELMQNLPSRMNEISRRIAESDFRVQVDSLDEDKIITGMQKIANRITAGLVIAALILAASRMMSMQSGWMVFGYPAFASLFLLLSVMLGGMLLWQILVHDKCKNG</sequence>
<comment type="caution">
    <text evidence="4">The sequence shown here is derived from an EMBL/GenBank/DDBJ whole genome shotgun (WGS) entry which is preliminary data.</text>
</comment>
<proteinExistence type="inferred from homology"/>
<dbReference type="SUPFAM" id="SSF56112">
    <property type="entry name" value="Protein kinase-like (PK-like)"/>
    <property type="match status" value="1"/>
</dbReference>
<feature type="domain" description="ABC1 atypical kinase-like" evidence="3">
    <location>
        <begin position="89"/>
        <end position="334"/>
    </location>
</feature>
<evidence type="ECO:0000259" key="3">
    <source>
        <dbReference type="Pfam" id="PF03109"/>
    </source>
</evidence>
<dbReference type="Proteomes" id="UP001500840">
    <property type="component" value="Unassembled WGS sequence"/>
</dbReference>
<keyword evidence="2" id="KW-0812">Transmembrane</keyword>
<feature type="transmembrane region" description="Helical" evidence="2">
    <location>
        <begin position="490"/>
        <end position="508"/>
    </location>
</feature>
<name>A0ABP8MR51_9BACT</name>
<reference evidence="5" key="1">
    <citation type="journal article" date="2019" name="Int. J. Syst. Evol. Microbiol.">
        <title>The Global Catalogue of Microorganisms (GCM) 10K type strain sequencing project: providing services to taxonomists for standard genome sequencing and annotation.</title>
        <authorList>
            <consortium name="The Broad Institute Genomics Platform"/>
            <consortium name="The Broad Institute Genome Sequencing Center for Infectious Disease"/>
            <person name="Wu L."/>
            <person name="Ma J."/>
        </authorList>
    </citation>
    <scope>NUCLEOTIDE SEQUENCE [LARGE SCALE GENOMIC DNA]</scope>
    <source>
        <strain evidence="5">JCM 17759</strain>
    </source>
</reference>
<keyword evidence="2" id="KW-1133">Transmembrane helix</keyword>
<dbReference type="InterPro" id="IPR004147">
    <property type="entry name" value="ABC1_dom"/>
</dbReference>
<accession>A0ABP8MR51</accession>
<dbReference type="InterPro" id="IPR050154">
    <property type="entry name" value="UbiB_kinase"/>
</dbReference>
<dbReference type="RefSeq" id="WP_345322871.1">
    <property type="nucleotide sequence ID" value="NZ_BAABGA010000035.1"/>
</dbReference>
<evidence type="ECO:0000313" key="4">
    <source>
        <dbReference type="EMBL" id="GAA4454737.1"/>
    </source>
</evidence>
<comment type="similarity">
    <text evidence="1">Belongs to the protein kinase superfamily. ADCK protein kinase family.</text>
</comment>
<organism evidence="4 5">
    <name type="scientific">Novipirellula rosea</name>
    <dbReference type="NCBI Taxonomy" id="1031540"/>
    <lineage>
        <taxon>Bacteria</taxon>
        <taxon>Pseudomonadati</taxon>
        <taxon>Planctomycetota</taxon>
        <taxon>Planctomycetia</taxon>
        <taxon>Pirellulales</taxon>
        <taxon>Pirellulaceae</taxon>
        <taxon>Novipirellula</taxon>
    </lineage>
</organism>
<evidence type="ECO:0000313" key="5">
    <source>
        <dbReference type="Proteomes" id="UP001500840"/>
    </source>
</evidence>
<dbReference type="InterPro" id="IPR011009">
    <property type="entry name" value="Kinase-like_dom_sf"/>
</dbReference>
<feature type="transmembrane region" description="Helical" evidence="2">
    <location>
        <begin position="520"/>
        <end position="542"/>
    </location>
</feature>
<evidence type="ECO:0000256" key="1">
    <source>
        <dbReference type="ARBA" id="ARBA00009670"/>
    </source>
</evidence>
<evidence type="ECO:0000256" key="2">
    <source>
        <dbReference type="SAM" id="Phobius"/>
    </source>
</evidence>
<dbReference type="Pfam" id="PF03109">
    <property type="entry name" value="ABC1"/>
    <property type="match status" value="1"/>
</dbReference>
<keyword evidence="2" id="KW-0472">Membrane</keyword>
<keyword evidence="5" id="KW-1185">Reference proteome</keyword>